<evidence type="ECO:0000256" key="1">
    <source>
        <dbReference type="PROSITE-ProRule" id="PRU00339"/>
    </source>
</evidence>
<dbReference type="SUPFAM" id="SSF48452">
    <property type="entry name" value="TPR-like"/>
    <property type="match status" value="1"/>
</dbReference>
<dbReference type="AlphaFoldDB" id="A0A1G7DCN0"/>
<reference evidence="4" key="1">
    <citation type="submission" date="2016-10" db="EMBL/GenBank/DDBJ databases">
        <authorList>
            <person name="Varghese N."/>
            <person name="Submissions S."/>
        </authorList>
    </citation>
    <scope>NUCLEOTIDE SEQUENCE [LARGE SCALE GENOMIC DNA]</scope>
    <source>
        <strain evidence="4">DSM 21424</strain>
    </source>
</reference>
<dbReference type="Gene3D" id="1.25.40.10">
    <property type="entry name" value="Tetratricopeptide repeat domain"/>
    <property type="match status" value="1"/>
</dbReference>
<protein>
    <submittedName>
        <fullName evidence="3">Tetratricopeptide repeat-containing protein</fullName>
    </submittedName>
</protein>
<dbReference type="STRING" id="521013.SAMN04488567_1859"/>
<keyword evidence="2" id="KW-0732">Signal</keyword>
<sequence length="186" mass="19500">MKAALALLLLLGLAACSGLNGLGGSAGGVYAPGPSRERADVDGLIVGHRLMAAGEFELALRAYSRAAVERGLNVDTLSAMGSANLRLGRLGQAETLLRRAVAEDAGFAPAWNNLGVVLMETGRTGEAAESFRRAFALVDGGDERIADNLRRALAKRDAAAYDAPEGTEEFLLVRRGSSEYRILSAL</sequence>
<feature type="signal peptide" evidence="2">
    <location>
        <begin position="1"/>
        <end position="17"/>
    </location>
</feature>
<dbReference type="Proteomes" id="UP000198922">
    <property type="component" value="Unassembled WGS sequence"/>
</dbReference>
<gene>
    <name evidence="3" type="ORF">SAMN04488567_1859</name>
</gene>
<evidence type="ECO:0000256" key="2">
    <source>
        <dbReference type="SAM" id="SignalP"/>
    </source>
</evidence>
<keyword evidence="1" id="KW-0802">TPR repeat</keyword>
<dbReference type="InterPro" id="IPR019734">
    <property type="entry name" value="TPR_rpt"/>
</dbReference>
<name>A0A1G7DCN0_9RHOB</name>
<evidence type="ECO:0000313" key="4">
    <source>
        <dbReference type="Proteomes" id="UP000198922"/>
    </source>
</evidence>
<dbReference type="OrthoDB" id="495305at2"/>
<organism evidence="3 4">
    <name type="scientific">Limimaricola pyoseonensis</name>
    <dbReference type="NCBI Taxonomy" id="521013"/>
    <lineage>
        <taxon>Bacteria</taxon>
        <taxon>Pseudomonadati</taxon>
        <taxon>Pseudomonadota</taxon>
        <taxon>Alphaproteobacteria</taxon>
        <taxon>Rhodobacterales</taxon>
        <taxon>Paracoccaceae</taxon>
        <taxon>Limimaricola</taxon>
    </lineage>
</organism>
<dbReference type="Pfam" id="PF13432">
    <property type="entry name" value="TPR_16"/>
    <property type="match status" value="1"/>
</dbReference>
<dbReference type="PROSITE" id="PS51257">
    <property type="entry name" value="PROKAR_LIPOPROTEIN"/>
    <property type="match status" value="1"/>
</dbReference>
<dbReference type="PROSITE" id="PS50005">
    <property type="entry name" value="TPR"/>
    <property type="match status" value="1"/>
</dbReference>
<dbReference type="InterPro" id="IPR011990">
    <property type="entry name" value="TPR-like_helical_dom_sf"/>
</dbReference>
<feature type="chain" id="PRO_5011620489" evidence="2">
    <location>
        <begin position="18"/>
        <end position="186"/>
    </location>
</feature>
<evidence type="ECO:0000313" key="3">
    <source>
        <dbReference type="EMBL" id="SDE48730.1"/>
    </source>
</evidence>
<feature type="repeat" description="TPR" evidence="1">
    <location>
        <begin position="108"/>
        <end position="141"/>
    </location>
</feature>
<accession>A0A1G7DCN0</accession>
<keyword evidence="4" id="KW-1185">Reference proteome</keyword>
<proteinExistence type="predicted"/>
<dbReference type="RefSeq" id="WP_090111244.1">
    <property type="nucleotide sequence ID" value="NZ_FNAT01000002.1"/>
</dbReference>
<dbReference type="SMART" id="SM00028">
    <property type="entry name" value="TPR"/>
    <property type="match status" value="2"/>
</dbReference>
<dbReference type="EMBL" id="FNAT01000002">
    <property type="protein sequence ID" value="SDE48730.1"/>
    <property type="molecule type" value="Genomic_DNA"/>
</dbReference>